<reference evidence="1 2" key="1">
    <citation type="submission" date="2023-01" db="EMBL/GenBank/DDBJ databases">
        <authorList>
            <person name="Whitehead M."/>
        </authorList>
    </citation>
    <scope>NUCLEOTIDE SEQUENCE [LARGE SCALE GENOMIC DNA]</scope>
</reference>
<evidence type="ECO:0000313" key="1">
    <source>
        <dbReference type="EMBL" id="CAI6366264.1"/>
    </source>
</evidence>
<evidence type="ECO:0000313" key="2">
    <source>
        <dbReference type="Proteomes" id="UP001160148"/>
    </source>
</evidence>
<name>A0AAV0XEZ4_9HEMI</name>
<proteinExistence type="predicted"/>
<gene>
    <name evidence="1" type="ORF">MEUPH1_LOCUS20867</name>
</gene>
<comment type="caution">
    <text evidence="1">The sequence shown here is derived from an EMBL/GenBank/DDBJ whole genome shotgun (WGS) entry which is preliminary data.</text>
</comment>
<accession>A0AAV0XEZ4</accession>
<dbReference type="EMBL" id="CARXXK010000004">
    <property type="protein sequence ID" value="CAI6366264.1"/>
    <property type="molecule type" value="Genomic_DNA"/>
</dbReference>
<protein>
    <submittedName>
        <fullName evidence="1">Uncharacterized protein</fullName>
    </submittedName>
</protein>
<keyword evidence="2" id="KW-1185">Reference proteome</keyword>
<dbReference type="AlphaFoldDB" id="A0AAV0XEZ4"/>
<sequence length="82" mass="9537">MPKLPNIHVWFCRKGPSRELSESSESGNVCAITNWKIEVHSTSSRRFDKTEPVTEDVAKPKRKTIWKRTKKKTLVMLRLTLV</sequence>
<dbReference type="Proteomes" id="UP001160148">
    <property type="component" value="Unassembled WGS sequence"/>
</dbReference>
<organism evidence="1 2">
    <name type="scientific">Macrosiphum euphorbiae</name>
    <name type="common">potato aphid</name>
    <dbReference type="NCBI Taxonomy" id="13131"/>
    <lineage>
        <taxon>Eukaryota</taxon>
        <taxon>Metazoa</taxon>
        <taxon>Ecdysozoa</taxon>
        <taxon>Arthropoda</taxon>
        <taxon>Hexapoda</taxon>
        <taxon>Insecta</taxon>
        <taxon>Pterygota</taxon>
        <taxon>Neoptera</taxon>
        <taxon>Paraneoptera</taxon>
        <taxon>Hemiptera</taxon>
        <taxon>Sternorrhyncha</taxon>
        <taxon>Aphidomorpha</taxon>
        <taxon>Aphidoidea</taxon>
        <taxon>Aphididae</taxon>
        <taxon>Macrosiphini</taxon>
        <taxon>Macrosiphum</taxon>
    </lineage>
</organism>